<evidence type="ECO:0000313" key="2">
    <source>
        <dbReference type="EMBL" id="MSS88532.1"/>
    </source>
</evidence>
<dbReference type="InterPro" id="IPR025150">
    <property type="entry name" value="GH123_cat"/>
</dbReference>
<dbReference type="EMBL" id="VUMI01000012">
    <property type="protein sequence ID" value="MSS88532.1"/>
    <property type="molecule type" value="Genomic_DNA"/>
</dbReference>
<dbReference type="SUPFAM" id="SSF51445">
    <property type="entry name" value="(Trans)glycosidases"/>
    <property type="match status" value="1"/>
</dbReference>
<dbReference type="GeneID" id="86053300"/>
<feature type="domain" description="Glycoside hydrolase 123 catalytic" evidence="1">
    <location>
        <begin position="223"/>
        <end position="491"/>
    </location>
</feature>
<accession>A0A6N7W1V9</accession>
<organism evidence="2 3">
    <name type="scientific">Eisenbergiella porci</name>
    <dbReference type="NCBI Taxonomy" id="2652274"/>
    <lineage>
        <taxon>Bacteria</taxon>
        <taxon>Bacillati</taxon>
        <taxon>Bacillota</taxon>
        <taxon>Clostridia</taxon>
        <taxon>Lachnospirales</taxon>
        <taxon>Lachnospiraceae</taxon>
        <taxon>Eisenbergiella</taxon>
    </lineage>
</organism>
<dbReference type="InterPro" id="IPR017853">
    <property type="entry name" value="GH"/>
</dbReference>
<keyword evidence="3" id="KW-1185">Reference proteome</keyword>
<proteinExistence type="predicted"/>
<gene>
    <name evidence="2" type="ORF">FYJ45_09555</name>
</gene>
<protein>
    <submittedName>
        <fullName evidence="2">DUF4091 domain-containing protein</fullName>
    </submittedName>
</protein>
<sequence>MKGYCTVKEEWLYPDQTLEELPERVVLHSAKNGREGIRLLLESGNEKLNVSLNGKGFTAELFEMVDVFVGYNEAETEEQNGMFVITADEYEKPDYCTRKAPFRVYEVLRPLQSDELAVKHGLGALYLTLTAQEETAAGIYELELRVGEYRLIIQLHLYEVRIPEESLGITNWFSLDNVALRHDLVFGSEAYYSMLRRYARAMRRTRQTHFFISYDHRRLPFDKAEGKFDFSYLKPIIGIFFEEGFSVMEFGNFATRGGDMFTDEMKCNMDPSVCVSSDEGYHMQQNFIRGLASFLKENGWEKKVIFHIFDEPDVHLKDRAALEKRKQQYLRISNLLRRHLPGCRIIEAVKTTEFKAGVDIWVPLSANYEEQKADFDKLLAAGEEVWVYVCCVPTGCHLNRFLDIDLIKSRLLFWGCARYGLTGYLHWGFNYWPEDAQYDPFECSNTPNAAFHGIYPSGDAYIVYPGEDGPLPGMRLEAQRRGAEDYELLLLLKSVKPMEYERLMKKTLRGFSDYNADAEAFEETRRELLSLLDI</sequence>
<evidence type="ECO:0000259" key="1">
    <source>
        <dbReference type="Pfam" id="PF13320"/>
    </source>
</evidence>
<dbReference type="Pfam" id="PF13320">
    <property type="entry name" value="GH123_cat"/>
    <property type="match status" value="1"/>
</dbReference>
<evidence type="ECO:0000313" key="3">
    <source>
        <dbReference type="Proteomes" id="UP000436047"/>
    </source>
</evidence>
<dbReference type="Proteomes" id="UP000436047">
    <property type="component" value="Unassembled WGS sequence"/>
</dbReference>
<dbReference type="RefSeq" id="WP_154464415.1">
    <property type="nucleotide sequence ID" value="NZ_JAXDZL010000138.1"/>
</dbReference>
<reference evidence="2 3" key="1">
    <citation type="submission" date="2019-08" db="EMBL/GenBank/DDBJ databases">
        <title>In-depth cultivation of the pig gut microbiome towards novel bacterial diversity and tailored functional studies.</title>
        <authorList>
            <person name="Wylensek D."/>
            <person name="Hitch T.C.A."/>
            <person name="Clavel T."/>
        </authorList>
    </citation>
    <scope>NUCLEOTIDE SEQUENCE [LARGE SCALE GENOMIC DNA]</scope>
    <source>
        <strain evidence="2 3">WCA-389-WT-23B</strain>
    </source>
</reference>
<name>A0A6N7W1V9_9FIRM</name>
<comment type="caution">
    <text evidence="2">The sequence shown here is derived from an EMBL/GenBank/DDBJ whole genome shotgun (WGS) entry which is preliminary data.</text>
</comment>
<dbReference type="AlphaFoldDB" id="A0A6N7W1V9"/>